<keyword evidence="1" id="KW-0732">Signal</keyword>
<feature type="chain" id="PRO_5038034183" evidence="1">
    <location>
        <begin position="20"/>
        <end position="410"/>
    </location>
</feature>
<dbReference type="RefSeq" id="WP_207363668.1">
    <property type="nucleotide sequence ID" value="NZ_JAFMYV010000002.1"/>
</dbReference>
<name>A0A939K3Y8_9BACT</name>
<proteinExistence type="predicted"/>
<dbReference type="EMBL" id="JAFMYV010000002">
    <property type="protein sequence ID" value="MBO0936128.1"/>
    <property type="molecule type" value="Genomic_DNA"/>
</dbReference>
<dbReference type="Proteomes" id="UP000664034">
    <property type="component" value="Unassembled WGS sequence"/>
</dbReference>
<comment type="caution">
    <text evidence="2">The sequence shown here is derived from an EMBL/GenBank/DDBJ whole genome shotgun (WGS) entry which is preliminary data.</text>
</comment>
<dbReference type="Pfam" id="PF07642">
    <property type="entry name" value="BBP2"/>
    <property type="match status" value="1"/>
</dbReference>
<reference evidence="2" key="1">
    <citation type="submission" date="2021-03" db="EMBL/GenBank/DDBJ databases">
        <title>Fibrella sp. HMF5335 genome sequencing and assembly.</title>
        <authorList>
            <person name="Kang H."/>
            <person name="Kim H."/>
            <person name="Bae S."/>
            <person name="Joh K."/>
        </authorList>
    </citation>
    <scope>NUCLEOTIDE SEQUENCE</scope>
    <source>
        <strain evidence="2">HMF5335</strain>
    </source>
</reference>
<protein>
    <submittedName>
        <fullName evidence="2">Porin</fullName>
    </submittedName>
</protein>
<dbReference type="AlphaFoldDB" id="A0A939K3Y8"/>
<sequence length="410" mass="43583">MKKQILLAFSVSAGFAAQAGDTTDVAKPKAVSAVATTAPKEGEDTGKFTFSGYLDFYYLGNFNNPIDRMNTGVNGSARAFDQRAGQFQLGIVQAKASYTSEKVDAVMDLAFGNNADLGNYGNTVSLNSGAATSTALAIKQAYLTLKATSKLSFTAGQFGTHIGYEVIDAPVNYNYSLSNLFNNGPFYHLGVKAQYAISDKASLMVGLVNNIDRSFDNNRAKGFIAQLALIPVSGWNIYLNTAISNEANVRTKPDAAVGTDTTGTYSIFDLTTTYQITPKFFLGLNAAYGSQTGGYQQLNPYATGTYVDKSTSWGGVAIYSNYAVSDKFGLGARYEVFDNTGGARALVAADGTGVSVNSVTITGNITTGNGHVLLKPEFRVDSYSKNKFINGDGKLTKSQTTLGMAAIFKF</sequence>
<dbReference type="SUPFAM" id="SSF56935">
    <property type="entry name" value="Porins"/>
    <property type="match status" value="1"/>
</dbReference>
<keyword evidence="3" id="KW-1185">Reference proteome</keyword>
<feature type="signal peptide" evidence="1">
    <location>
        <begin position="1"/>
        <end position="19"/>
    </location>
</feature>
<evidence type="ECO:0000313" key="3">
    <source>
        <dbReference type="Proteomes" id="UP000664034"/>
    </source>
</evidence>
<dbReference type="InterPro" id="IPR011486">
    <property type="entry name" value="BBP2"/>
</dbReference>
<evidence type="ECO:0000313" key="2">
    <source>
        <dbReference type="EMBL" id="MBO0936128.1"/>
    </source>
</evidence>
<gene>
    <name evidence="2" type="ORF">J2I47_06180</name>
</gene>
<organism evidence="2 3">
    <name type="scientific">Fibrella rubiginis</name>
    <dbReference type="NCBI Taxonomy" id="2817060"/>
    <lineage>
        <taxon>Bacteria</taxon>
        <taxon>Pseudomonadati</taxon>
        <taxon>Bacteroidota</taxon>
        <taxon>Cytophagia</taxon>
        <taxon>Cytophagales</taxon>
        <taxon>Spirosomataceae</taxon>
        <taxon>Fibrella</taxon>
    </lineage>
</organism>
<accession>A0A939K3Y8</accession>
<evidence type="ECO:0000256" key="1">
    <source>
        <dbReference type="SAM" id="SignalP"/>
    </source>
</evidence>